<feature type="compositionally biased region" description="Polar residues" evidence="1">
    <location>
        <begin position="695"/>
        <end position="719"/>
    </location>
</feature>
<protein>
    <submittedName>
        <fullName evidence="3">Uncharacterized protein</fullName>
    </submittedName>
</protein>
<reference evidence="3" key="2">
    <citation type="submission" date="2023-05" db="EMBL/GenBank/DDBJ databases">
        <authorList>
            <consortium name="Lawrence Berkeley National Laboratory"/>
            <person name="Steindorff A."/>
            <person name="Hensen N."/>
            <person name="Bonometti L."/>
            <person name="Westerberg I."/>
            <person name="Brannstrom I.O."/>
            <person name="Guillou S."/>
            <person name="Cros-Aarteil S."/>
            <person name="Calhoun S."/>
            <person name="Haridas S."/>
            <person name="Kuo A."/>
            <person name="Mondo S."/>
            <person name="Pangilinan J."/>
            <person name="Riley R."/>
            <person name="Labutti K."/>
            <person name="Andreopoulos B."/>
            <person name="Lipzen A."/>
            <person name="Chen C."/>
            <person name="Yanf M."/>
            <person name="Daum C."/>
            <person name="Ng V."/>
            <person name="Clum A."/>
            <person name="Ohm R."/>
            <person name="Martin F."/>
            <person name="Silar P."/>
            <person name="Natvig D."/>
            <person name="Lalanne C."/>
            <person name="Gautier V."/>
            <person name="Ament-Velasquez S.L."/>
            <person name="Kruys A."/>
            <person name="Hutchinson M.I."/>
            <person name="Powell A.J."/>
            <person name="Barry K."/>
            <person name="Miller A.N."/>
            <person name="Grigoriev I.V."/>
            <person name="Debuchy R."/>
            <person name="Gladieux P."/>
            <person name="Thoren M.H."/>
            <person name="Johannesson H."/>
        </authorList>
    </citation>
    <scope>NUCLEOTIDE SEQUENCE</scope>
    <source>
        <strain evidence="3">PSN293</strain>
    </source>
</reference>
<evidence type="ECO:0000313" key="4">
    <source>
        <dbReference type="Proteomes" id="UP001301769"/>
    </source>
</evidence>
<dbReference type="Proteomes" id="UP001301769">
    <property type="component" value="Unassembled WGS sequence"/>
</dbReference>
<feature type="compositionally biased region" description="Low complexity" evidence="1">
    <location>
        <begin position="186"/>
        <end position="207"/>
    </location>
</feature>
<proteinExistence type="predicted"/>
<reference evidence="3" key="1">
    <citation type="journal article" date="2023" name="Mol. Phylogenet. Evol.">
        <title>Genome-scale phylogeny and comparative genomics of the fungal order Sordariales.</title>
        <authorList>
            <person name="Hensen N."/>
            <person name="Bonometti L."/>
            <person name="Westerberg I."/>
            <person name="Brannstrom I.O."/>
            <person name="Guillou S."/>
            <person name="Cros-Aarteil S."/>
            <person name="Calhoun S."/>
            <person name="Haridas S."/>
            <person name="Kuo A."/>
            <person name="Mondo S."/>
            <person name="Pangilinan J."/>
            <person name="Riley R."/>
            <person name="LaButti K."/>
            <person name="Andreopoulos B."/>
            <person name="Lipzen A."/>
            <person name="Chen C."/>
            <person name="Yan M."/>
            <person name="Daum C."/>
            <person name="Ng V."/>
            <person name="Clum A."/>
            <person name="Steindorff A."/>
            <person name="Ohm R.A."/>
            <person name="Martin F."/>
            <person name="Silar P."/>
            <person name="Natvig D.O."/>
            <person name="Lalanne C."/>
            <person name="Gautier V."/>
            <person name="Ament-Velasquez S.L."/>
            <person name="Kruys A."/>
            <person name="Hutchinson M.I."/>
            <person name="Powell A.J."/>
            <person name="Barry K."/>
            <person name="Miller A.N."/>
            <person name="Grigoriev I.V."/>
            <person name="Debuchy R."/>
            <person name="Gladieux P."/>
            <person name="Hiltunen Thoren M."/>
            <person name="Johannesson H."/>
        </authorList>
    </citation>
    <scope>NUCLEOTIDE SEQUENCE</scope>
    <source>
        <strain evidence="3">PSN293</strain>
    </source>
</reference>
<keyword evidence="4" id="KW-1185">Reference proteome</keyword>
<organism evidence="3 4">
    <name type="scientific">Rhypophila decipiens</name>
    <dbReference type="NCBI Taxonomy" id="261697"/>
    <lineage>
        <taxon>Eukaryota</taxon>
        <taxon>Fungi</taxon>
        <taxon>Dikarya</taxon>
        <taxon>Ascomycota</taxon>
        <taxon>Pezizomycotina</taxon>
        <taxon>Sordariomycetes</taxon>
        <taxon>Sordariomycetidae</taxon>
        <taxon>Sordariales</taxon>
        <taxon>Naviculisporaceae</taxon>
        <taxon>Rhypophila</taxon>
    </lineage>
</organism>
<feature type="transmembrane region" description="Helical" evidence="2">
    <location>
        <begin position="213"/>
        <end position="234"/>
    </location>
</feature>
<accession>A0AAN7B6V6</accession>
<keyword evidence="2" id="KW-1133">Transmembrane helix</keyword>
<feature type="region of interest" description="Disordered" evidence="1">
    <location>
        <begin position="467"/>
        <end position="648"/>
    </location>
</feature>
<feature type="region of interest" description="Disordered" evidence="1">
    <location>
        <begin position="680"/>
        <end position="723"/>
    </location>
</feature>
<feature type="region of interest" description="Disordered" evidence="1">
    <location>
        <begin position="136"/>
        <end position="207"/>
    </location>
</feature>
<feature type="compositionally biased region" description="Low complexity" evidence="1">
    <location>
        <begin position="566"/>
        <end position="583"/>
    </location>
</feature>
<keyword evidence="2" id="KW-0472">Membrane</keyword>
<feature type="compositionally biased region" description="Polar residues" evidence="1">
    <location>
        <begin position="632"/>
        <end position="647"/>
    </location>
</feature>
<sequence>MKDTMATIRIRDKVDSCTCRFDQANITSMSPQGDQKPCFGDCMAQFLAPVLPPGSGINSEGAASTAMCEAFNGTLSSKNDEKFWPLYWCDITYCGLGIERGGPGGAGRKGQDPNVNKIINNCNGIGIKSIYDPGPPPDEFSCSTGKDGESTCQNPAAKDDPSSAQDGPKTRPTHGTAAHPTSSSKAATDTHGSASAGATTTTSGSGLSHGAKIALAVCSAIGLLTLVGIILVCLRRRKRRKTEFRSALLKSSLLGRGGYGGSGGGTGLGGGDGAYFPCPSRSGGGEGGYSPTPLLSPAGSAMGGGGSIASVGDPPLTPPLRLRDRRLLLPSILLRPGTSRSSDVSPPLTPLTPAYSPSQNYNASPSVFPPSPICSPTVNKLVPRHERTPTPQKIPIDSLPPLPPQIACAMPTSAAGNATGSIISRGSLRSANTTSTATYCPSSVTANSHTSLLRHEVTLSTMSATTILPASCSSPPGSPPRPPRPHDTPLQIPDLLSAAPAPSSMSPPPTFRGFSPPPLGAGTLPSPPLPPLAVSVSVPTSSGISPTRGPTTPRAFQLSQGGGSGFQRQQQQQPRSFSSPFQGVPSSPRGPANTAKKDTGNQPTNKMNVEDRGSWGSWDGTHTMPTVHHTGGINSTHNPNNEASSTHKGLGIAAPDIQIGTARSCSSPVPLPLHVVQGHGHHGNGHDVHVPLPLSSPTTPRQESGRNAANPAGSDTSGSVYEYEYDGYSHGSFGYAHGDGQGQGQQNDARNFIGGAF</sequence>
<dbReference type="AlphaFoldDB" id="A0AAN7B6V6"/>
<evidence type="ECO:0000256" key="2">
    <source>
        <dbReference type="SAM" id="Phobius"/>
    </source>
</evidence>
<dbReference type="EMBL" id="MU858131">
    <property type="protein sequence ID" value="KAK4212257.1"/>
    <property type="molecule type" value="Genomic_DNA"/>
</dbReference>
<feature type="compositionally biased region" description="Low complexity" evidence="1">
    <location>
        <begin position="532"/>
        <end position="542"/>
    </location>
</feature>
<evidence type="ECO:0000313" key="3">
    <source>
        <dbReference type="EMBL" id="KAK4212257.1"/>
    </source>
</evidence>
<feature type="compositionally biased region" description="Pro residues" evidence="1">
    <location>
        <begin position="505"/>
        <end position="531"/>
    </location>
</feature>
<evidence type="ECO:0000256" key="1">
    <source>
        <dbReference type="SAM" id="MobiDB-lite"/>
    </source>
</evidence>
<gene>
    <name evidence="3" type="ORF">QBC37DRAFT_388982</name>
</gene>
<keyword evidence="2" id="KW-0812">Transmembrane</keyword>
<comment type="caution">
    <text evidence="3">The sequence shown here is derived from an EMBL/GenBank/DDBJ whole genome shotgun (WGS) entry which is preliminary data.</text>
</comment>
<name>A0AAN7B6V6_9PEZI</name>